<gene>
    <name evidence="2" type="ORF">JCM9157_2280</name>
</gene>
<name>W4QU91_HALA3</name>
<sequence>MVGGDLINRCKWAEAHILLQQYHDIEWGIPCYDDNKLFECLTLEGAQAGLSWLTVLKKKEHYQNAFCKFNIQKVAAFTEEDFQSLLANSHLIQHKLKLKSVSHNANCILVIQEEFGSFSNYLWSFVHHKPIINLWVNQEDVPASTELSQTLSKSLKSYGFKFVGPTICYSFMQAIGMVNDHTIDCFKTN</sequence>
<dbReference type="AlphaFoldDB" id="W4QU91"/>
<dbReference type="PANTHER" id="PTHR30037:SF4">
    <property type="entry name" value="DNA-3-METHYLADENINE GLYCOSYLASE I"/>
    <property type="match status" value="1"/>
</dbReference>
<evidence type="ECO:0000313" key="3">
    <source>
        <dbReference type="Proteomes" id="UP000018896"/>
    </source>
</evidence>
<dbReference type="Pfam" id="PF03352">
    <property type="entry name" value="Adenine_glyco"/>
    <property type="match status" value="1"/>
</dbReference>
<feature type="binding site" evidence="1">
    <location>
        <position position="185"/>
    </location>
    <ligand>
        <name>Zn(2+)</name>
        <dbReference type="ChEBI" id="CHEBI:29105"/>
    </ligand>
</feature>
<proteinExistence type="predicted"/>
<feature type="binding site" evidence="1">
    <location>
        <position position="181"/>
    </location>
    <ligand>
        <name>Zn(2+)</name>
        <dbReference type="ChEBI" id="CHEBI:29105"/>
    </ligand>
</feature>
<dbReference type="eggNOG" id="COG2818">
    <property type="taxonomic scope" value="Bacteria"/>
</dbReference>
<dbReference type="PANTHER" id="PTHR30037">
    <property type="entry name" value="DNA-3-METHYLADENINE GLYCOSYLASE 1"/>
    <property type="match status" value="1"/>
</dbReference>
<reference evidence="2 3" key="1">
    <citation type="journal article" date="2014" name="Genome Announc.">
        <title>Draft Genome Sequences of Three Alkaliphilic Bacillus Strains, Bacillus wakoensis JCM 9140T, Bacillus akibai JCM 9157T, and Bacillus hemicellulosilyticus JCM 9152T.</title>
        <authorList>
            <person name="Yuki M."/>
            <person name="Oshima K."/>
            <person name="Suda W."/>
            <person name="Oshida Y."/>
            <person name="Kitamura K."/>
            <person name="Iida T."/>
            <person name="Hattori M."/>
            <person name="Ohkuma M."/>
        </authorList>
    </citation>
    <scope>NUCLEOTIDE SEQUENCE [LARGE SCALE GENOMIC DNA]</scope>
    <source>
        <strain evidence="2 3">JCM 9157</strain>
    </source>
</reference>
<feature type="binding site" evidence="1">
    <location>
        <position position="10"/>
    </location>
    <ligand>
        <name>Zn(2+)</name>
        <dbReference type="ChEBI" id="CHEBI:29105"/>
    </ligand>
</feature>
<dbReference type="EMBL" id="BAUV01000015">
    <property type="protein sequence ID" value="GAE35183.1"/>
    <property type="molecule type" value="Genomic_DNA"/>
</dbReference>
<keyword evidence="1" id="KW-0479">Metal-binding</keyword>
<feature type="binding site" evidence="1">
    <location>
        <position position="23"/>
    </location>
    <ligand>
        <name>Zn(2+)</name>
        <dbReference type="ChEBI" id="CHEBI:29105"/>
    </ligand>
</feature>
<comment type="caution">
    <text evidence="2">The sequence shown here is derived from an EMBL/GenBank/DDBJ whole genome shotgun (WGS) entry which is preliminary data.</text>
</comment>
<dbReference type="GO" id="GO:0008725">
    <property type="term" value="F:DNA-3-methyladenine glycosylase activity"/>
    <property type="evidence" value="ECO:0007669"/>
    <property type="project" value="InterPro"/>
</dbReference>
<dbReference type="InterPro" id="IPR005019">
    <property type="entry name" value="Adenine_glyco"/>
</dbReference>
<dbReference type="InterPro" id="IPR011257">
    <property type="entry name" value="DNA_glycosylase"/>
</dbReference>
<dbReference type="STRING" id="1236973.JCM9157_2280"/>
<keyword evidence="1" id="KW-0862">Zinc</keyword>
<dbReference type="Gene3D" id="1.10.340.30">
    <property type="entry name" value="Hypothetical protein, domain 2"/>
    <property type="match status" value="1"/>
</dbReference>
<dbReference type="GO" id="GO:0006284">
    <property type="term" value="P:base-excision repair"/>
    <property type="evidence" value="ECO:0007669"/>
    <property type="project" value="InterPro"/>
</dbReference>
<dbReference type="RefSeq" id="WP_035664476.1">
    <property type="nucleotide sequence ID" value="NZ_BAUV01000015.1"/>
</dbReference>
<dbReference type="OrthoDB" id="9807664at2"/>
<evidence type="ECO:0000313" key="2">
    <source>
        <dbReference type="EMBL" id="GAE35183.1"/>
    </source>
</evidence>
<accession>W4QU91</accession>
<dbReference type="InterPro" id="IPR052891">
    <property type="entry name" value="DNA-3mA_glycosylase"/>
</dbReference>
<dbReference type="GO" id="GO:0046872">
    <property type="term" value="F:metal ion binding"/>
    <property type="evidence" value="ECO:0007669"/>
    <property type="project" value="UniProtKB-KW"/>
</dbReference>
<dbReference type="Proteomes" id="UP000018896">
    <property type="component" value="Unassembled WGS sequence"/>
</dbReference>
<protein>
    <submittedName>
        <fullName evidence="2">DNA-3-methyladenine glycosylase</fullName>
    </submittedName>
</protein>
<dbReference type="SUPFAM" id="SSF48150">
    <property type="entry name" value="DNA-glycosylase"/>
    <property type="match status" value="1"/>
</dbReference>
<organism evidence="2 3">
    <name type="scientific">Halalkalibacter akibai (strain ATCC 43226 / DSM 21942 / CIP 109018 / JCM 9157 / 1139)</name>
    <name type="common">Bacillus akibai</name>
    <dbReference type="NCBI Taxonomy" id="1236973"/>
    <lineage>
        <taxon>Bacteria</taxon>
        <taxon>Bacillati</taxon>
        <taxon>Bacillota</taxon>
        <taxon>Bacilli</taxon>
        <taxon>Bacillales</taxon>
        <taxon>Bacillaceae</taxon>
        <taxon>Halalkalibacter</taxon>
    </lineage>
</organism>
<keyword evidence="3" id="KW-1185">Reference proteome</keyword>
<evidence type="ECO:0000256" key="1">
    <source>
        <dbReference type="PIRSR" id="PIRSR605019-1"/>
    </source>
</evidence>